<comment type="caution">
    <text evidence="3">The sequence shown here is derived from an EMBL/GenBank/DDBJ whole genome shotgun (WGS) entry which is preliminary data.</text>
</comment>
<dbReference type="EMBL" id="LFZO01000551">
    <property type="protein sequence ID" value="KXT06558.1"/>
    <property type="molecule type" value="Genomic_DNA"/>
</dbReference>
<gene>
    <name evidence="3" type="ORF">AC579_6720</name>
</gene>
<keyword evidence="2" id="KW-0472">Membrane</keyword>
<protein>
    <submittedName>
        <fullName evidence="3">Uncharacterized protein</fullName>
    </submittedName>
</protein>
<keyword evidence="2" id="KW-0812">Transmembrane</keyword>
<keyword evidence="2" id="KW-1133">Transmembrane helix</keyword>
<proteinExistence type="predicted"/>
<dbReference type="Proteomes" id="UP000073492">
    <property type="component" value="Unassembled WGS sequence"/>
</dbReference>
<evidence type="ECO:0000313" key="3">
    <source>
        <dbReference type="EMBL" id="KXT06558.1"/>
    </source>
</evidence>
<reference evidence="3 4" key="1">
    <citation type="submission" date="2015-07" db="EMBL/GenBank/DDBJ databases">
        <title>Comparative genomics of the Sigatoka disease complex on banana suggests a link between parallel evolutionary changes in Pseudocercospora fijiensis and Pseudocercospora eumusae and increased virulence on the banana host.</title>
        <authorList>
            <person name="Chang T.-C."/>
            <person name="Salvucci A."/>
            <person name="Crous P.W."/>
            <person name="Stergiopoulos I."/>
        </authorList>
    </citation>
    <scope>NUCLEOTIDE SEQUENCE [LARGE SCALE GENOMIC DNA]</scope>
    <source>
        <strain evidence="3 4">CBS 116634</strain>
    </source>
</reference>
<dbReference type="OrthoDB" id="3648653at2759"/>
<sequence>MGSHWERNPQQGFPFRGDPASYSAFLSSVFNEVTAATATQKAATVTSTAHSGNDDEQPTSAASTSAIPLSQSYTETLSLPTQSPVNTYSVTKSGSSLPPSTFATATSSATQTTQNSYTATITAHAENNNSAAVVHADNHDDGLSHGELAAAIVVPIITSLSIIILAIMCLRRRKKTKRERHSSDSSRGTKRSFFGAAAGWKEKWGSVRSSASSQHQEPVVTSESNHAYMTGLDTSIRSNSSHRAYDHAGEISPPPPPYILGIAPEIPPLATVNTNISLPTSRRPSAAGVDQHEMSHLALNNASHYLAPPISPLIDHLPSPAFLDSSARSINSDVYSETASVHSARAARMSIGGPITVPMLNTSKSRATMKDGGSGKRNSDPFDDSHTPVSGTGSALGQYEISRHGSSGTQ</sequence>
<dbReference type="AlphaFoldDB" id="A0A139HVS9"/>
<organism evidence="3 4">
    <name type="scientific">Pseudocercospora musae</name>
    <dbReference type="NCBI Taxonomy" id="113226"/>
    <lineage>
        <taxon>Eukaryota</taxon>
        <taxon>Fungi</taxon>
        <taxon>Dikarya</taxon>
        <taxon>Ascomycota</taxon>
        <taxon>Pezizomycotina</taxon>
        <taxon>Dothideomycetes</taxon>
        <taxon>Dothideomycetidae</taxon>
        <taxon>Mycosphaerellales</taxon>
        <taxon>Mycosphaerellaceae</taxon>
        <taxon>Pseudocercospora</taxon>
    </lineage>
</organism>
<evidence type="ECO:0000256" key="1">
    <source>
        <dbReference type="SAM" id="MobiDB-lite"/>
    </source>
</evidence>
<name>A0A139HVS9_9PEZI</name>
<feature type="region of interest" description="Disordered" evidence="1">
    <location>
        <begin position="357"/>
        <end position="410"/>
    </location>
</feature>
<evidence type="ECO:0000313" key="4">
    <source>
        <dbReference type="Proteomes" id="UP000073492"/>
    </source>
</evidence>
<keyword evidence="4" id="KW-1185">Reference proteome</keyword>
<feature type="compositionally biased region" description="Low complexity" evidence="1">
    <location>
        <begin position="95"/>
        <end position="109"/>
    </location>
</feature>
<dbReference type="STRING" id="113226.A0A139HVS9"/>
<feature type="region of interest" description="Disordered" evidence="1">
    <location>
        <begin position="46"/>
        <end position="65"/>
    </location>
</feature>
<accession>A0A139HVS9</accession>
<feature type="region of interest" description="Disordered" evidence="1">
    <location>
        <begin position="78"/>
        <end position="109"/>
    </location>
</feature>
<feature type="compositionally biased region" description="Polar residues" evidence="1">
    <location>
        <begin position="78"/>
        <end position="94"/>
    </location>
</feature>
<feature type="compositionally biased region" description="Basic and acidic residues" evidence="1">
    <location>
        <begin position="373"/>
        <end position="386"/>
    </location>
</feature>
<evidence type="ECO:0000256" key="2">
    <source>
        <dbReference type="SAM" id="Phobius"/>
    </source>
</evidence>
<feature type="transmembrane region" description="Helical" evidence="2">
    <location>
        <begin position="148"/>
        <end position="170"/>
    </location>
</feature>